<dbReference type="EMBL" id="KN451125">
    <property type="protein sequence ID" value="KHG29661.1"/>
    <property type="molecule type" value="Genomic_DNA"/>
</dbReference>
<evidence type="ECO:0000313" key="2">
    <source>
        <dbReference type="EMBL" id="KHG29661.1"/>
    </source>
</evidence>
<organism evidence="2 3">
    <name type="scientific">Gossypium arboreum</name>
    <name type="common">Tree cotton</name>
    <name type="synonym">Gossypium nanking</name>
    <dbReference type="NCBI Taxonomy" id="29729"/>
    <lineage>
        <taxon>Eukaryota</taxon>
        <taxon>Viridiplantae</taxon>
        <taxon>Streptophyta</taxon>
        <taxon>Embryophyta</taxon>
        <taxon>Tracheophyta</taxon>
        <taxon>Spermatophyta</taxon>
        <taxon>Magnoliopsida</taxon>
        <taxon>eudicotyledons</taxon>
        <taxon>Gunneridae</taxon>
        <taxon>Pentapetalae</taxon>
        <taxon>rosids</taxon>
        <taxon>malvids</taxon>
        <taxon>Malvales</taxon>
        <taxon>Malvaceae</taxon>
        <taxon>Malvoideae</taxon>
        <taxon>Gossypium</taxon>
    </lineage>
</organism>
<gene>
    <name evidence="2" type="ORF">F383_12333</name>
</gene>
<evidence type="ECO:0000313" key="3">
    <source>
        <dbReference type="Proteomes" id="UP000032142"/>
    </source>
</evidence>
<evidence type="ECO:0000256" key="1">
    <source>
        <dbReference type="SAM" id="MobiDB-lite"/>
    </source>
</evidence>
<dbReference type="AlphaFoldDB" id="A0A0B0Q1H3"/>
<keyword evidence="3" id="KW-1185">Reference proteome</keyword>
<accession>A0A0B0Q1H3</accession>
<reference evidence="3" key="1">
    <citation type="submission" date="2014-09" db="EMBL/GenBank/DDBJ databases">
        <authorList>
            <person name="Mudge J."/>
            <person name="Ramaraj T."/>
            <person name="Lindquist I.E."/>
            <person name="Bharti A.K."/>
            <person name="Sundararajan A."/>
            <person name="Cameron C.T."/>
            <person name="Woodward J.E."/>
            <person name="May G.D."/>
            <person name="Brubaker C."/>
            <person name="Broadhvest J."/>
            <person name="Wilkins T.A."/>
        </authorList>
    </citation>
    <scope>NUCLEOTIDE SEQUENCE</scope>
    <source>
        <strain evidence="3">cv. AKA8401</strain>
    </source>
</reference>
<proteinExistence type="predicted"/>
<name>A0A0B0Q1H3_GOSAR</name>
<feature type="region of interest" description="Disordered" evidence="1">
    <location>
        <begin position="1"/>
        <end position="25"/>
    </location>
</feature>
<sequence length="25" mass="2780">MNRPCASHGSRHARVSGHMETGHTY</sequence>
<dbReference type="Proteomes" id="UP000032142">
    <property type="component" value="Unassembled WGS sequence"/>
</dbReference>
<protein>
    <submittedName>
        <fullName evidence="2">Uncharacterized protein</fullName>
    </submittedName>
</protein>